<gene>
    <name evidence="1" type="ORF">M513_07316</name>
</gene>
<evidence type="ECO:0000313" key="1">
    <source>
        <dbReference type="EMBL" id="KFD51789.1"/>
    </source>
</evidence>
<sequence length="84" mass="9704">MQHSSFHTSSICFADPDNSRILAFAEACETPSSSVRLPEFNNGSFVQRMLSIDCVHEARWVTWQERLPKIPQNASIQFVVYTRW</sequence>
<dbReference type="EMBL" id="KL363235">
    <property type="protein sequence ID" value="KFD51789.1"/>
    <property type="molecule type" value="Genomic_DNA"/>
</dbReference>
<evidence type="ECO:0000313" key="2">
    <source>
        <dbReference type="Proteomes" id="UP000030764"/>
    </source>
</evidence>
<name>A0A085M3J3_9BILA</name>
<proteinExistence type="predicted"/>
<organism evidence="1 2">
    <name type="scientific">Trichuris suis</name>
    <name type="common">pig whipworm</name>
    <dbReference type="NCBI Taxonomy" id="68888"/>
    <lineage>
        <taxon>Eukaryota</taxon>
        <taxon>Metazoa</taxon>
        <taxon>Ecdysozoa</taxon>
        <taxon>Nematoda</taxon>
        <taxon>Enoplea</taxon>
        <taxon>Dorylaimia</taxon>
        <taxon>Trichinellida</taxon>
        <taxon>Trichuridae</taxon>
        <taxon>Trichuris</taxon>
    </lineage>
</organism>
<dbReference type="AlphaFoldDB" id="A0A085M3J3"/>
<accession>A0A085M3J3</accession>
<dbReference type="Proteomes" id="UP000030764">
    <property type="component" value="Unassembled WGS sequence"/>
</dbReference>
<reference evidence="1 2" key="1">
    <citation type="journal article" date="2014" name="Nat. Genet.">
        <title>Genome and transcriptome of the porcine whipworm Trichuris suis.</title>
        <authorList>
            <person name="Jex A.R."/>
            <person name="Nejsum P."/>
            <person name="Schwarz E.M."/>
            <person name="Hu L."/>
            <person name="Young N.D."/>
            <person name="Hall R.S."/>
            <person name="Korhonen P.K."/>
            <person name="Liao S."/>
            <person name="Thamsborg S."/>
            <person name="Xia J."/>
            <person name="Xu P."/>
            <person name="Wang S."/>
            <person name="Scheerlinck J.P."/>
            <person name="Hofmann A."/>
            <person name="Sternberg P.W."/>
            <person name="Wang J."/>
            <person name="Gasser R.B."/>
        </authorList>
    </citation>
    <scope>NUCLEOTIDE SEQUENCE [LARGE SCALE GENOMIC DNA]</scope>
    <source>
        <strain evidence="1">DCEP-RM93M</strain>
    </source>
</reference>
<protein>
    <submittedName>
        <fullName evidence="1">Uncharacterized protein</fullName>
    </submittedName>
</protein>
<keyword evidence="2" id="KW-1185">Reference proteome</keyword>